<dbReference type="InterPro" id="IPR029039">
    <property type="entry name" value="Flavoprotein-like_sf"/>
</dbReference>
<dbReference type="AlphaFoldDB" id="A0A895YMU0"/>
<accession>A0A895YMU0</accession>
<evidence type="ECO:0000313" key="3">
    <source>
        <dbReference type="Proteomes" id="UP000662857"/>
    </source>
</evidence>
<dbReference type="PANTHER" id="PTHR30543:SF21">
    <property type="entry name" value="NAD(P)H-DEPENDENT FMN REDUCTASE LOT6"/>
    <property type="match status" value="1"/>
</dbReference>
<dbReference type="InterPro" id="IPR005025">
    <property type="entry name" value="FMN_Rdtase-like_dom"/>
</dbReference>
<dbReference type="GO" id="GO:0005829">
    <property type="term" value="C:cytosol"/>
    <property type="evidence" value="ECO:0007669"/>
    <property type="project" value="TreeGrafter"/>
</dbReference>
<dbReference type="EMBL" id="CP070499">
    <property type="protein sequence ID" value="QSB16623.1"/>
    <property type="molecule type" value="Genomic_DNA"/>
</dbReference>
<dbReference type="GO" id="GO:0016491">
    <property type="term" value="F:oxidoreductase activity"/>
    <property type="evidence" value="ECO:0007669"/>
    <property type="project" value="InterPro"/>
</dbReference>
<evidence type="ECO:0000313" key="2">
    <source>
        <dbReference type="EMBL" id="QSB16623.1"/>
    </source>
</evidence>
<organism evidence="2 3">
    <name type="scientific">Natronosporangium hydrolyticum</name>
    <dbReference type="NCBI Taxonomy" id="2811111"/>
    <lineage>
        <taxon>Bacteria</taxon>
        <taxon>Bacillati</taxon>
        <taxon>Actinomycetota</taxon>
        <taxon>Actinomycetes</taxon>
        <taxon>Micromonosporales</taxon>
        <taxon>Micromonosporaceae</taxon>
        <taxon>Natronosporangium</taxon>
    </lineage>
</organism>
<proteinExistence type="predicted"/>
<reference evidence="2" key="1">
    <citation type="submission" date="2021-02" db="EMBL/GenBank/DDBJ databases">
        <title>Natrosporangium hydrolyticum gen. nov., sp. nov, a haloalkaliphilic actinobacterium from a soda solonchak soil.</title>
        <authorList>
            <person name="Sorokin D.Y."/>
            <person name="Khijniak T.V."/>
            <person name="Zakharycheva A.P."/>
            <person name="Boueva O.V."/>
            <person name="Ariskina E.V."/>
            <person name="Hahnke R.L."/>
            <person name="Bunk B."/>
            <person name="Sproer C."/>
            <person name="Schumann P."/>
            <person name="Evtushenko L.I."/>
            <person name="Kublanov I.V."/>
        </authorList>
    </citation>
    <scope>NUCLEOTIDE SEQUENCE</scope>
    <source>
        <strain evidence="2">DSM 106523</strain>
    </source>
</reference>
<sequence>MTTSTSHLAGPATVATPQIAVISASVRADRMCPSIADWVVGALTPDATVDLIDLAEVTLPDDSLLYPGGGPKSEVAGRIEAAEAFVFVTPEYNHSYPASLKRLIDWHYSEWELKPATIVGYGVYGGHSAIEHLRGVLAELSVVTTRRVLGLSQPWEHLSEDGGYTPDEGAARGLAATVAELIWWAEVLTDARTNRPRPGQS</sequence>
<dbReference type="PANTHER" id="PTHR30543">
    <property type="entry name" value="CHROMATE REDUCTASE"/>
    <property type="match status" value="1"/>
</dbReference>
<gene>
    <name evidence="2" type="ORF">JQS43_10285</name>
</gene>
<dbReference type="KEGG" id="nhy:JQS43_10285"/>
<dbReference type="SUPFAM" id="SSF52218">
    <property type="entry name" value="Flavoproteins"/>
    <property type="match status" value="1"/>
</dbReference>
<dbReference type="Pfam" id="PF03358">
    <property type="entry name" value="FMN_red"/>
    <property type="match status" value="1"/>
</dbReference>
<keyword evidence="3" id="KW-1185">Reference proteome</keyword>
<dbReference type="InterPro" id="IPR050712">
    <property type="entry name" value="NAD(P)H-dep_reductase"/>
</dbReference>
<name>A0A895YMU0_9ACTN</name>
<protein>
    <submittedName>
        <fullName evidence="2">NAD(P)H-dependent oxidoreductase</fullName>
    </submittedName>
</protein>
<feature type="domain" description="NADPH-dependent FMN reductase-like" evidence="1">
    <location>
        <begin position="18"/>
        <end position="153"/>
    </location>
</feature>
<dbReference type="Gene3D" id="3.40.50.360">
    <property type="match status" value="1"/>
</dbReference>
<evidence type="ECO:0000259" key="1">
    <source>
        <dbReference type="Pfam" id="PF03358"/>
    </source>
</evidence>
<dbReference type="GO" id="GO:0010181">
    <property type="term" value="F:FMN binding"/>
    <property type="evidence" value="ECO:0007669"/>
    <property type="project" value="TreeGrafter"/>
</dbReference>
<dbReference type="Proteomes" id="UP000662857">
    <property type="component" value="Chromosome"/>
</dbReference>
<dbReference type="RefSeq" id="WP_239678848.1">
    <property type="nucleotide sequence ID" value="NZ_CP070499.1"/>
</dbReference>